<dbReference type="Pfam" id="PF02760">
    <property type="entry name" value="HIN"/>
    <property type="match status" value="2"/>
</dbReference>
<dbReference type="InterPro" id="IPR004021">
    <property type="entry name" value="HIN200/IF120x"/>
</dbReference>
<feature type="domain" description="HIN-200" evidence="5">
    <location>
        <begin position="510"/>
        <end position="709"/>
    </location>
</feature>
<dbReference type="Pfam" id="PF02758">
    <property type="entry name" value="PYRIN"/>
    <property type="match status" value="1"/>
</dbReference>
<dbReference type="Proteomes" id="UP000001595">
    <property type="component" value="Chromosome 1"/>
</dbReference>
<feature type="compositionally biased region" description="Polar residues" evidence="3">
    <location>
        <begin position="410"/>
        <end position="426"/>
    </location>
</feature>
<dbReference type="AlphaFoldDB" id="A0A8I5UFP1"/>
<dbReference type="PROSITE" id="PS50824">
    <property type="entry name" value="DAPIN"/>
    <property type="match status" value="1"/>
</dbReference>
<comment type="subcellular location">
    <subcellularLocation>
        <location evidence="1">Nucleus</location>
    </subcellularLocation>
</comment>
<evidence type="ECO:0000256" key="2">
    <source>
        <dbReference type="ARBA" id="ARBA00023242"/>
    </source>
</evidence>
<dbReference type="InterPro" id="IPR012340">
    <property type="entry name" value="NA-bd_OB-fold"/>
</dbReference>
<sequence length="733" mass="82469">MSVKMEKKYKNIVLLKGLEVINDYHFRMVKSLLSNDLKLNLKMREEYDKIQIADLMEEKFRGDAGLGKLIQIFKDIPTLEDLAETLKKEKLKAKGLAPSRKRKKEVDAASPAPSTSSTVKTEGAEATPGAQKRKKTTKEKSGPKGSKVSKEQTQPPCPAGAGMSTAMGRSPSPKTSSSAPPNTSSTENPKTVAKCQATPRRSVLQKGPVIVKVLSTTKPFEYETPEMEKKIMFHATVATQTQFFHVKVLNTSLKEKFNGKKIIIISDYLEYDSLLEVNEESTVSEAGPNQKFEVPNKIINRAKETLKIDILHKQASGNIVYGVFTLHKKTVNQKTTIYKIQDDRGKMDVVGTGQCHNIPCEEGDKLQLYCFRLRKKNQMSTLISEMHSFIQIKKKTNPRNNDPKSMKLPQEQSQLPNPSEAGTTFPESHLWTPQMPPTTPSSSFFTKKSEDTISKMNDFMRMQILKEESHFPGPFMTSIGPAESYPHTPQMPPSTPSSSFLTTWKPKLQTEPEEVSIEDSAQSDLKEVMVLNATESFVYEPKEQKKMFHATVATEKEVFRVKVFNIDLKEKFTPKKIIAISNYVCRNGFLEVYPFTLVADVNADPKMEIPKGLIRSANITPKINQLCSQTKGSFVNGVFEVHKKNVRGEFTYYEIQDNTGKMEVVVHGRLTTINCEEGDKLKLTCFELAPKSGNTGELRSVIHSHIKVIKTRKNKKDILNPDSSMETSPDFFF</sequence>
<proteinExistence type="predicted"/>
<dbReference type="PANTHER" id="PTHR12200:SF5">
    <property type="entry name" value="GAMMA-INTERFERON-INDUCIBLE PROTEIN 16"/>
    <property type="match status" value="1"/>
</dbReference>
<dbReference type="Gene3D" id="1.10.533.10">
    <property type="entry name" value="Death Domain, Fas"/>
    <property type="match status" value="1"/>
</dbReference>
<keyword evidence="7" id="KW-1185">Reference proteome</keyword>
<dbReference type="InterPro" id="IPR004020">
    <property type="entry name" value="DAPIN"/>
</dbReference>
<dbReference type="SMART" id="SM01289">
    <property type="entry name" value="PYRIN"/>
    <property type="match status" value="1"/>
</dbReference>
<feature type="domain" description="Pyrin" evidence="4">
    <location>
        <begin position="5"/>
        <end position="92"/>
    </location>
</feature>
<dbReference type="GO" id="GO:0002218">
    <property type="term" value="P:activation of innate immune response"/>
    <property type="evidence" value="ECO:0007669"/>
    <property type="project" value="InterPro"/>
</dbReference>
<dbReference type="GeneTree" id="ENSGT00390000013296"/>
<gene>
    <name evidence="6" type="primary">IFI16</name>
</gene>
<dbReference type="CDD" id="cd08305">
    <property type="entry name" value="Pyrin"/>
    <property type="match status" value="1"/>
</dbReference>
<evidence type="ECO:0000256" key="3">
    <source>
        <dbReference type="SAM" id="MobiDB-lite"/>
    </source>
</evidence>
<evidence type="ECO:0000259" key="4">
    <source>
        <dbReference type="PROSITE" id="PS50824"/>
    </source>
</evidence>
<evidence type="ECO:0000259" key="5">
    <source>
        <dbReference type="PROSITE" id="PS50834"/>
    </source>
</evidence>
<dbReference type="GO" id="GO:0005730">
    <property type="term" value="C:nucleolus"/>
    <property type="evidence" value="ECO:0007669"/>
    <property type="project" value="TreeGrafter"/>
</dbReference>
<dbReference type="InterPro" id="IPR040205">
    <property type="entry name" value="HIN-200"/>
</dbReference>
<dbReference type="PROSITE" id="PS50834">
    <property type="entry name" value="HIN_200"/>
    <property type="match status" value="2"/>
</dbReference>
<protein>
    <submittedName>
        <fullName evidence="6">Interferon gamma inducible protein 16</fullName>
    </submittedName>
</protein>
<keyword evidence="2" id="KW-0539">Nucleus</keyword>
<dbReference type="FunFam" id="2.40.50.140:FF:000101">
    <property type="entry name" value="Myeloid cell nuclear differentiation antigen"/>
    <property type="match status" value="2"/>
</dbReference>
<evidence type="ECO:0000313" key="6">
    <source>
        <dbReference type="Ensembl" id="ENSPPYP00000044208.1"/>
    </source>
</evidence>
<dbReference type="FunFam" id="1.10.533.10:FF:000011">
    <property type="entry name" value="Myeloid cell nuclear differentiation antigen"/>
    <property type="match status" value="1"/>
</dbReference>
<accession>A0A8I5UFP1</accession>
<dbReference type="SUPFAM" id="SSF159141">
    <property type="entry name" value="HIN-2000 domain-like"/>
    <property type="match status" value="4"/>
</dbReference>
<dbReference type="PANTHER" id="PTHR12200">
    <property type="entry name" value="INTERFERON-INDUCIBLE PROTEIN AIM2 FAMILY MEMBER"/>
    <property type="match status" value="1"/>
</dbReference>
<dbReference type="FunFam" id="2.40.50.140:FF:000105">
    <property type="entry name" value="Myeloid cell nuclear differentiation antigen"/>
    <property type="match status" value="2"/>
</dbReference>
<feature type="compositionally biased region" description="Low complexity" evidence="3">
    <location>
        <begin position="170"/>
        <end position="186"/>
    </location>
</feature>
<feature type="compositionally biased region" description="Basic residues" evidence="3">
    <location>
        <begin position="92"/>
        <end position="103"/>
    </location>
</feature>
<reference evidence="6" key="2">
    <citation type="submission" date="2025-08" db="UniProtKB">
        <authorList>
            <consortium name="Ensembl"/>
        </authorList>
    </citation>
    <scope>IDENTIFICATION</scope>
</reference>
<dbReference type="GO" id="GO:0005829">
    <property type="term" value="C:cytosol"/>
    <property type="evidence" value="ECO:0007669"/>
    <property type="project" value="TreeGrafter"/>
</dbReference>
<feature type="compositionally biased region" description="Low complexity" evidence="3">
    <location>
        <begin position="108"/>
        <end position="118"/>
    </location>
</feature>
<evidence type="ECO:0000313" key="7">
    <source>
        <dbReference type="Proteomes" id="UP000001595"/>
    </source>
</evidence>
<dbReference type="GO" id="GO:0003690">
    <property type="term" value="F:double-stranded DNA binding"/>
    <property type="evidence" value="ECO:0007669"/>
    <property type="project" value="TreeGrafter"/>
</dbReference>
<reference evidence="6 7" key="1">
    <citation type="submission" date="2008-02" db="EMBL/GenBank/DDBJ databases">
        <title>A 6x draft sequence assembly of the Pongo pygmaeus abelii genome.</title>
        <authorList>
            <person name="Wilson R.K."/>
            <person name="Mardis E."/>
        </authorList>
    </citation>
    <scope>NUCLEOTIDE SEQUENCE [LARGE SCALE GENOMIC DNA]</scope>
</reference>
<name>A0A8I5UFP1_PONAB</name>
<feature type="region of interest" description="Disordered" evidence="3">
    <location>
        <begin position="392"/>
        <end position="446"/>
    </location>
</feature>
<dbReference type="GO" id="GO:0035458">
    <property type="term" value="P:cellular response to interferon-beta"/>
    <property type="evidence" value="ECO:0007669"/>
    <property type="project" value="InterPro"/>
</dbReference>
<dbReference type="GO" id="GO:0005654">
    <property type="term" value="C:nucleoplasm"/>
    <property type="evidence" value="ECO:0007669"/>
    <property type="project" value="TreeGrafter"/>
</dbReference>
<dbReference type="InterPro" id="IPR011029">
    <property type="entry name" value="DEATH-like_dom_sf"/>
</dbReference>
<feature type="domain" description="HIN-200" evidence="5">
    <location>
        <begin position="193"/>
        <end position="393"/>
    </location>
</feature>
<organism evidence="6 7">
    <name type="scientific">Pongo abelii</name>
    <name type="common">Sumatran orangutan</name>
    <name type="synonym">Pongo pygmaeus abelii</name>
    <dbReference type="NCBI Taxonomy" id="9601"/>
    <lineage>
        <taxon>Eukaryota</taxon>
        <taxon>Metazoa</taxon>
        <taxon>Chordata</taxon>
        <taxon>Craniata</taxon>
        <taxon>Vertebrata</taxon>
        <taxon>Euteleostomi</taxon>
        <taxon>Mammalia</taxon>
        <taxon>Eutheria</taxon>
        <taxon>Euarchontoglires</taxon>
        <taxon>Primates</taxon>
        <taxon>Haplorrhini</taxon>
        <taxon>Catarrhini</taxon>
        <taxon>Hominidae</taxon>
        <taxon>Pongo</taxon>
    </lineage>
</organism>
<dbReference type="Ensembl" id="ENSPPYT00000046064.1">
    <property type="protein sequence ID" value="ENSPPYP00000044208.1"/>
    <property type="gene ID" value="ENSPPYG00000000665.3"/>
</dbReference>
<feature type="region of interest" description="Disordered" evidence="3">
    <location>
        <begin position="92"/>
        <end position="200"/>
    </location>
</feature>
<evidence type="ECO:0000256" key="1">
    <source>
        <dbReference type="ARBA" id="ARBA00004123"/>
    </source>
</evidence>
<reference evidence="6" key="3">
    <citation type="submission" date="2025-09" db="UniProtKB">
        <authorList>
            <consortium name="Ensembl"/>
        </authorList>
    </citation>
    <scope>IDENTIFICATION</scope>
</reference>
<dbReference type="Gene3D" id="2.40.50.140">
    <property type="entry name" value="Nucleic acid-binding proteins"/>
    <property type="match status" value="4"/>
</dbReference>